<dbReference type="InterPro" id="IPR010982">
    <property type="entry name" value="Lambda_DNA-bd_dom_sf"/>
</dbReference>
<gene>
    <name evidence="4" type="ORF">BN1180_00738</name>
</gene>
<protein>
    <submittedName>
        <fullName evidence="4">Transcriptional repressor</fullName>
    </submittedName>
</protein>
<comment type="caution">
    <text evidence="4">The sequence shown here is derived from an EMBL/GenBank/DDBJ whole genome shotgun (WGS) entry which is preliminary data.</text>
</comment>
<evidence type="ECO:0000259" key="3">
    <source>
        <dbReference type="PROSITE" id="PS50943"/>
    </source>
</evidence>
<dbReference type="InterPro" id="IPR001387">
    <property type="entry name" value="Cro/C1-type_HTH"/>
</dbReference>
<feature type="transmembrane region" description="Helical" evidence="2">
    <location>
        <begin position="234"/>
        <end position="250"/>
    </location>
</feature>
<dbReference type="Gene3D" id="1.10.260.40">
    <property type="entry name" value="lambda repressor-like DNA-binding domains"/>
    <property type="match status" value="1"/>
</dbReference>
<evidence type="ECO:0000256" key="1">
    <source>
        <dbReference type="ARBA" id="ARBA00023125"/>
    </source>
</evidence>
<dbReference type="GO" id="GO:0003677">
    <property type="term" value="F:DNA binding"/>
    <property type="evidence" value="ECO:0007669"/>
    <property type="project" value="UniProtKB-KW"/>
</dbReference>
<dbReference type="PANTHER" id="PTHR46558:SF15">
    <property type="entry name" value="HELIX-TURN-HELIX DOMAIN PROTEIN"/>
    <property type="match status" value="1"/>
</dbReference>
<dbReference type="Proteomes" id="UP000182110">
    <property type="component" value="Unassembled WGS sequence"/>
</dbReference>
<feature type="transmembrane region" description="Helical" evidence="2">
    <location>
        <begin position="192"/>
        <end position="214"/>
    </location>
</feature>
<dbReference type="SUPFAM" id="SSF47413">
    <property type="entry name" value="lambda repressor-like DNA-binding domains"/>
    <property type="match status" value="1"/>
</dbReference>
<proteinExistence type="predicted"/>
<name>A0AAN2PDQ7_9BACI</name>
<dbReference type="EMBL" id="CCXW01000001">
    <property type="protein sequence ID" value="CEG30624.1"/>
    <property type="molecule type" value="Genomic_DNA"/>
</dbReference>
<feature type="domain" description="HTH cro/C1-type" evidence="3">
    <location>
        <begin position="113"/>
        <end position="167"/>
    </location>
</feature>
<dbReference type="PROSITE" id="PS50943">
    <property type="entry name" value="HTH_CROC1"/>
    <property type="match status" value="1"/>
</dbReference>
<keyword evidence="2" id="KW-0472">Membrane</keyword>
<accession>A0AAN2PDQ7</accession>
<sequence>MFYETLIRLKKFATLLPNNWLAETPEALAPRRLGRQSAERERISEINWKFSCFFFLQQFHKIKRKPWYIKVFLGVTHRLHSIALITIFTLHDSSHNTRRRKGDELIMIFSERLKKEREKRNWSQNDLAEKIHVSRQSVSKWETGKNYPSIEVLINLSDLFQITVDELLRSDEELKEKIIRESKQLAFPKRKMFFDIVLVIGAFLLVSKLIIFGLNKFAGTDITILKSMPVVSNFLPLALMVIGGIGSDYLKDKYVD</sequence>
<keyword evidence="1" id="KW-0238">DNA-binding</keyword>
<keyword evidence="2" id="KW-0812">Transmembrane</keyword>
<dbReference type="SMART" id="SM00530">
    <property type="entry name" value="HTH_XRE"/>
    <property type="match status" value="1"/>
</dbReference>
<dbReference type="Pfam" id="PF01381">
    <property type="entry name" value="HTH_3"/>
    <property type="match status" value="1"/>
</dbReference>
<keyword evidence="5" id="KW-1185">Reference proteome</keyword>
<evidence type="ECO:0000313" key="4">
    <source>
        <dbReference type="EMBL" id="CEG30624.1"/>
    </source>
</evidence>
<reference evidence="4 5" key="1">
    <citation type="journal article" date="2014" name="Genome Announc.">
        <title>Genome Sequence of Bacillus simplex Strain P558, Isolated from a Human Fecal Sample.</title>
        <authorList>
            <person name="Croce O."/>
            <person name="Hugon P."/>
            <person name="Lagier J.C."/>
            <person name="Bibi F."/>
            <person name="Robert C."/>
            <person name="Azhar E.I."/>
            <person name="Raoult D."/>
            <person name="Fournier P.E."/>
        </authorList>
    </citation>
    <scope>NUCLEOTIDE SEQUENCE [LARGE SCALE GENOMIC DNA]</scope>
    <source>
        <strain evidence="4 5">P558</strain>
    </source>
</reference>
<evidence type="ECO:0000313" key="5">
    <source>
        <dbReference type="Proteomes" id="UP000182110"/>
    </source>
</evidence>
<dbReference type="AlphaFoldDB" id="A0AAN2PDQ7"/>
<evidence type="ECO:0000256" key="2">
    <source>
        <dbReference type="SAM" id="Phobius"/>
    </source>
</evidence>
<dbReference type="CDD" id="cd00093">
    <property type="entry name" value="HTH_XRE"/>
    <property type="match status" value="1"/>
</dbReference>
<keyword evidence="2" id="KW-1133">Transmembrane helix</keyword>
<dbReference type="PANTHER" id="PTHR46558">
    <property type="entry name" value="TRACRIPTIONAL REGULATORY PROTEIN-RELATED-RELATED"/>
    <property type="match status" value="1"/>
</dbReference>
<organism evidence="4 5">
    <name type="scientific">Peribacillus simplex</name>
    <dbReference type="NCBI Taxonomy" id="1478"/>
    <lineage>
        <taxon>Bacteria</taxon>
        <taxon>Bacillati</taxon>
        <taxon>Bacillota</taxon>
        <taxon>Bacilli</taxon>
        <taxon>Bacillales</taxon>
        <taxon>Bacillaceae</taxon>
        <taxon>Peribacillus</taxon>
    </lineage>
</organism>